<name>A0A4R5NG54_9LACO</name>
<evidence type="ECO:0000256" key="7">
    <source>
        <dbReference type="RuleBase" id="RU363032"/>
    </source>
</evidence>
<evidence type="ECO:0000259" key="8">
    <source>
        <dbReference type="PROSITE" id="PS50928"/>
    </source>
</evidence>
<accession>A0A4R5NG54</accession>
<feature type="transmembrane region" description="Helical" evidence="7">
    <location>
        <begin position="237"/>
        <end position="258"/>
    </location>
</feature>
<dbReference type="Gene3D" id="1.10.3720.10">
    <property type="entry name" value="MetI-like"/>
    <property type="match status" value="1"/>
</dbReference>
<keyword evidence="2 7" id="KW-0813">Transport</keyword>
<feature type="transmembrane region" description="Helical" evidence="7">
    <location>
        <begin position="104"/>
        <end position="125"/>
    </location>
</feature>
<comment type="caution">
    <text evidence="9">The sequence shown here is derived from an EMBL/GenBank/DDBJ whole genome shotgun (WGS) entry which is preliminary data.</text>
</comment>
<evidence type="ECO:0000256" key="5">
    <source>
        <dbReference type="ARBA" id="ARBA00022989"/>
    </source>
</evidence>
<dbReference type="EMBL" id="PUFO01000088">
    <property type="protein sequence ID" value="TDG73233.1"/>
    <property type="molecule type" value="Genomic_DNA"/>
</dbReference>
<evidence type="ECO:0000256" key="1">
    <source>
        <dbReference type="ARBA" id="ARBA00004651"/>
    </source>
</evidence>
<dbReference type="GO" id="GO:0005886">
    <property type="term" value="C:plasma membrane"/>
    <property type="evidence" value="ECO:0007669"/>
    <property type="project" value="UniProtKB-SubCell"/>
</dbReference>
<protein>
    <recommendedName>
        <fullName evidence="8">ABC transmembrane type-1 domain-containing protein</fullName>
    </recommendedName>
</protein>
<comment type="subcellular location">
    <subcellularLocation>
        <location evidence="1 7">Cell membrane</location>
        <topology evidence="1 7">Multi-pass membrane protein</topology>
    </subcellularLocation>
</comment>
<evidence type="ECO:0000256" key="4">
    <source>
        <dbReference type="ARBA" id="ARBA00022692"/>
    </source>
</evidence>
<feature type="transmembrane region" description="Helical" evidence="7">
    <location>
        <begin position="137"/>
        <end position="158"/>
    </location>
</feature>
<dbReference type="RefSeq" id="WP_010620276.1">
    <property type="nucleotide sequence ID" value="NZ_PUFO01000088.1"/>
</dbReference>
<keyword evidence="10" id="KW-1185">Reference proteome</keyword>
<feature type="transmembrane region" description="Helical" evidence="7">
    <location>
        <begin position="65"/>
        <end position="92"/>
    </location>
</feature>
<dbReference type="Pfam" id="PF00528">
    <property type="entry name" value="BPD_transp_1"/>
    <property type="match status" value="1"/>
</dbReference>
<proteinExistence type="inferred from homology"/>
<comment type="similarity">
    <text evidence="7">Belongs to the binding-protein-dependent transport system permease family.</text>
</comment>
<evidence type="ECO:0000313" key="9">
    <source>
        <dbReference type="EMBL" id="TDG73233.1"/>
    </source>
</evidence>
<evidence type="ECO:0000313" key="10">
    <source>
        <dbReference type="Proteomes" id="UP000294854"/>
    </source>
</evidence>
<organism evidence="9 10">
    <name type="scientific">Secundilactobacillus malefermentans</name>
    <dbReference type="NCBI Taxonomy" id="176292"/>
    <lineage>
        <taxon>Bacteria</taxon>
        <taxon>Bacillati</taxon>
        <taxon>Bacillota</taxon>
        <taxon>Bacilli</taxon>
        <taxon>Lactobacillales</taxon>
        <taxon>Lactobacillaceae</taxon>
        <taxon>Secundilactobacillus</taxon>
    </lineage>
</organism>
<evidence type="ECO:0000256" key="2">
    <source>
        <dbReference type="ARBA" id="ARBA00022448"/>
    </source>
</evidence>
<dbReference type="OrthoDB" id="9771544at2"/>
<dbReference type="InterPro" id="IPR035906">
    <property type="entry name" value="MetI-like_sf"/>
</dbReference>
<dbReference type="Proteomes" id="UP000294854">
    <property type="component" value="Unassembled WGS sequence"/>
</dbReference>
<feature type="transmembrane region" description="Helical" evidence="7">
    <location>
        <begin position="179"/>
        <end position="202"/>
    </location>
</feature>
<dbReference type="CDD" id="cd06261">
    <property type="entry name" value="TM_PBP2"/>
    <property type="match status" value="1"/>
</dbReference>
<feature type="domain" description="ABC transmembrane type-1" evidence="8">
    <location>
        <begin position="69"/>
        <end position="258"/>
    </location>
</feature>
<keyword evidence="5 7" id="KW-1133">Transmembrane helix</keyword>
<dbReference type="PANTHER" id="PTHR43744">
    <property type="entry name" value="ABC TRANSPORTER PERMEASE PROTEIN MG189-RELATED-RELATED"/>
    <property type="match status" value="1"/>
</dbReference>
<gene>
    <name evidence="9" type="ORF">C5L31_001995</name>
</gene>
<dbReference type="SUPFAM" id="SSF161098">
    <property type="entry name" value="MetI-like"/>
    <property type="match status" value="1"/>
</dbReference>
<keyword evidence="3" id="KW-1003">Cell membrane</keyword>
<keyword evidence="6 7" id="KW-0472">Membrane</keyword>
<evidence type="ECO:0000256" key="6">
    <source>
        <dbReference type="ARBA" id="ARBA00023136"/>
    </source>
</evidence>
<keyword evidence="4 7" id="KW-0812">Transmembrane</keyword>
<dbReference type="PANTHER" id="PTHR43744:SF12">
    <property type="entry name" value="ABC TRANSPORTER PERMEASE PROTEIN MG189-RELATED"/>
    <property type="match status" value="1"/>
</dbReference>
<dbReference type="PROSITE" id="PS50928">
    <property type="entry name" value="ABC_TM1"/>
    <property type="match status" value="1"/>
</dbReference>
<dbReference type="InterPro" id="IPR000515">
    <property type="entry name" value="MetI-like"/>
</dbReference>
<sequence>MTRLLKNVIRYGLLTLGALVMLLPFAWMIVTSLQSPTAVFAIPHTWFPSSLQWGNFSKAWHAAPFARYCFNSILVTFITTLGQLFTSILAAFTFTHLHFCGRRTLFAGLIALMMVPGELLLIPNFVTLSRLHWIDTYAALIVPWLASIFTMFALRQAFHAQPRSIYYAARLDGASDWQYLWHILVPASRTTITAVAILQIIASWNSFMWPLIVTNSDRLRTLPVGLTSFTSEAGTNYPLLMAATIFVIVPLLILYLGLQKYIVAGITQASAKGSSL</sequence>
<reference evidence="9 10" key="1">
    <citation type="journal article" date="2019" name="Appl. Microbiol. Biotechnol.">
        <title>Uncovering carbohydrate metabolism through a genotype-phenotype association study of 56 lactic acid bacteria genomes.</title>
        <authorList>
            <person name="Buron-Moles G."/>
            <person name="Chailyan A."/>
            <person name="Dolejs I."/>
            <person name="Forster J."/>
            <person name="Miks M.H."/>
        </authorList>
    </citation>
    <scope>NUCLEOTIDE SEQUENCE [LARGE SCALE GENOMIC DNA]</scope>
    <source>
        <strain evidence="9 10">ATCC 49373</strain>
    </source>
</reference>
<dbReference type="AlphaFoldDB" id="A0A4R5NG54"/>
<evidence type="ECO:0000256" key="3">
    <source>
        <dbReference type="ARBA" id="ARBA00022475"/>
    </source>
</evidence>
<dbReference type="GO" id="GO:0055085">
    <property type="term" value="P:transmembrane transport"/>
    <property type="evidence" value="ECO:0007669"/>
    <property type="project" value="InterPro"/>
</dbReference>
<dbReference type="STRING" id="1122149.FD44_GL000831"/>